<dbReference type="SMART" id="SM01100">
    <property type="entry name" value="CRAL_TRIO_N"/>
    <property type="match status" value="1"/>
</dbReference>
<dbReference type="SMART" id="SM00516">
    <property type="entry name" value="SEC14"/>
    <property type="match status" value="1"/>
</dbReference>
<dbReference type="PROSITE" id="PS50191">
    <property type="entry name" value="CRAL_TRIO"/>
    <property type="match status" value="1"/>
</dbReference>
<reference evidence="2" key="1">
    <citation type="submission" date="2022-07" db="EMBL/GenBank/DDBJ databases">
        <title>Phylogenomic reconstructions and comparative analyses of Kickxellomycotina fungi.</title>
        <authorList>
            <person name="Reynolds N.K."/>
            <person name="Stajich J.E."/>
            <person name="Barry K."/>
            <person name="Grigoriev I.V."/>
            <person name="Crous P."/>
            <person name="Smith M.E."/>
        </authorList>
    </citation>
    <scope>NUCLEOTIDE SEQUENCE</scope>
    <source>
        <strain evidence="2">NBRC 105414</strain>
    </source>
</reference>
<dbReference type="Proteomes" id="UP001140217">
    <property type="component" value="Unassembled WGS sequence"/>
</dbReference>
<name>A0A9W8H6P0_9FUNG</name>
<dbReference type="Gene3D" id="3.40.525.10">
    <property type="entry name" value="CRAL-TRIO lipid binding domain"/>
    <property type="match status" value="1"/>
</dbReference>
<dbReference type="Pfam" id="PF03765">
    <property type="entry name" value="CRAL_TRIO_N"/>
    <property type="match status" value="1"/>
</dbReference>
<dbReference type="InterPro" id="IPR052432">
    <property type="entry name" value="PITP/CRAL-TRIO"/>
</dbReference>
<dbReference type="PANTHER" id="PTHR46590:SF1">
    <property type="entry name" value="PHOSPHATIDYLINOSITOL TRANSFER PROTEIN CSR1"/>
    <property type="match status" value="1"/>
</dbReference>
<dbReference type="InterPro" id="IPR036865">
    <property type="entry name" value="CRAL-TRIO_dom_sf"/>
</dbReference>
<dbReference type="SUPFAM" id="SSF46938">
    <property type="entry name" value="CRAL/TRIO N-terminal domain"/>
    <property type="match status" value="1"/>
</dbReference>
<dbReference type="EMBL" id="JANBUL010000299">
    <property type="protein sequence ID" value="KAJ2777315.1"/>
    <property type="molecule type" value="Genomic_DNA"/>
</dbReference>
<dbReference type="SUPFAM" id="SSF52087">
    <property type="entry name" value="CRAL/TRIO domain"/>
    <property type="match status" value="1"/>
</dbReference>
<comment type="caution">
    <text evidence="2">The sequence shown here is derived from an EMBL/GenBank/DDBJ whole genome shotgun (WGS) entry which is preliminary data.</text>
</comment>
<proteinExistence type="predicted"/>
<evidence type="ECO:0000259" key="1">
    <source>
        <dbReference type="PROSITE" id="PS50191"/>
    </source>
</evidence>
<sequence>MALVSTPAPAVDQYERGALSRAGTLGHLTAQETALLRALWRKLLEALRTAAAPAAGPGPAKRSVRGLQAGGNGGNGGGGWFGFGAKAEDVAYRQTVHAVAPASSAPPEFDGARRARTVREAFWAATLCDHPDVLVLRFLRARKWKVDDALQMLLACLRWRVDEEIDWLNWHGESALNYALLQRGIGALRKTDRLGQPVLHIPVRLNDPSAQPREQIIDYTIYLMEVARIHLRPPAEKVCLLFDTTDMSVANMDWTFFKTFLNYLEHYYPECLGLVLIYNASWVFYSLWKLISPLLDPVVASKVHFASSPPDLQKFIAPDALPVHLGGTDAFKYEYALPTANENYHMRDDDARSRADAQRAAAADRFEAATAAWAAEAVLDAAALESLDAERARIAADLAAANRSLDKHIRARTLYHRIGVIDDAMAVRW</sequence>
<evidence type="ECO:0000313" key="2">
    <source>
        <dbReference type="EMBL" id="KAJ2777315.1"/>
    </source>
</evidence>
<dbReference type="PRINTS" id="PR00180">
    <property type="entry name" value="CRETINALDHBP"/>
</dbReference>
<protein>
    <recommendedName>
        <fullName evidence="1">CRAL-TRIO domain-containing protein</fullName>
    </recommendedName>
</protein>
<accession>A0A9W8H6P0</accession>
<dbReference type="InterPro" id="IPR001251">
    <property type="entry name" value="CRAL-TRIO_dom"/>
</dbReference>
<dbReference type="InterPro" id="IPR036273">
    <property type="entry name" value="CRAL/TRIO_N_dom_sf"/>
</dbReference>
<dbReference type="Pfam" id="PF00650">
    <property type="entry name" value="CRAL_TRIO"/>
    <property type="match status" value="1"/>
</dbReference>
<dbReference type="OrthoDB" id="43460at2759"/>
<keyword evidence="3" id="KW-1185">Reference proteome</keyword>
<dbReference type="PANTHER" id="PTHR46590">
    <property type="entry name" value="PHOSPHATIDYLINOSITOL TRANSFER PROTEIN CSR1-RELATED"/>
    <property type="match status" value="1"/>
</dbReference>
<feature type="domain" description="CRAL-TRIO" evidence="1">
    <location>
        <begin position="173"/>
        <end position="333"/>
    </location>
</feature>
<dbReference type="InterPro" id="IPR011074">
    <property type="entry name" value="CRAL/TRIO_N_dom"/>
</dbReference>
<gene>
    <name evidence="2" type="ORF">H4R18_005216</name>
</gene>
<dbReference type="AlphaFoldDB" id="A0A9W8H6P0"/>
<dbReference type="CDD" id="cd00170">
    <property type="entry name" value="SEC14"/>
    <property type="match status" value="1"/>
</dbReference>
<organism evidence="2 3">
    <name type="scientific">Coemansia javaensis</name>
    <dbReference type="NCBI Taxonomy" id="2761396"/>
    <lineage>
        <taxon>Eukaryota</taxon>
        <taxon>Fungi</taxon>
        <taxon>Fungi incertae sedis</taxon>
        <taxon>Zoopagomycota</taxon>
        <taxon>Kickxellomycotina</taxon>
        <taxon>Kickxellomycetes</taxon>
        <taxon>Kickxellales</taxon>
        <taxon>Kickxellaceae</taxon>
        <taxon>Coemansia</taxon>
    </lineage>
</organism>
<evidence type="ECO:0000313" key="3">
    <source>
        <dbReference type="Proteomes" id="UP001140217"/>
    </source>
</evidence>